<dbReference type="InterPro" id="IPR011335">
    <property type="entry name" value="Restrct_endonuc-II-like"/>
</dbReference>
<dbReference type="KEGG" id="pshi:SAMEA2665130_1758"/>
<gene>
    <name evidence="1" type="ORF">J2R62_05190</name>
</gene>
<comment type="caution">
    <text evidence="1">The sequence shown here is derived from an EMBL/GenBank/DDBJ whole genome shotgun (WGS) entry which is preliminary data.</text>
</comment>
<name>A0A1A9AYD4_PLESH</name>
<dbReference type="InterPro" id="IPR009822">
    <property type="entry name" value="YaeQ"/>
</dbReference>
<evidence type="ECO:0000313" key="1">
    <source>
        <dbReference type="EMBL" id="MBO1107627.1"/>
    </source>
</evidence>
<proteinExistence type="predicted"/>
<dbReference type="SUPFAM" id="SSF52980">
    <property type="entry name" value="Restriction endonuclease-like"/>
    <property type="match status" value="1"/>
</dbReference>
<sequence length="178" mass="20812">MALKATVYKANINIADMDRHYYQSADLVLAQHPSETEQRMMVRLLAWVRHANERLVFTKGLCADDEPEIWLKNYHDGIDLWIDVGVPDEKRLKKASHQSEQVVLYAYGDRAAKVWWEQNSNKIRQYSNVRVFFISDEQVSRLTQLVNRTMNLQATLQDGLVWLSDAVHNAEIQPEIWQ</sequence>
<dbReference type="Proteomes" id="UP000664658">
    <property type="component" value="Unassembled WGS sequence"/>
</dbReference>
<dbReference type="PANTHER" id="PTHR38784:SF1">
    <property type="entry name" value="SUCROSE PHOSPHORYLASE"/>
    <property type="match status" value="1"/>
</dbReference>
<dbReference type="PIRSF" id="PIRSF011484">
    <property type="entry name" value="YaeQ"/>
    <property type="match status" value="1"/>
</dbReference>
<dbReference type="InterPro" id="IPR038590">
    <property type="entry name" value="YaeQ_sf"/>
</dbReference>
<dbReference type="RefSeq" id="WP_010863866.1">
    <property type="nucleotide sequence ID" value="NZ_CP027852.1"/>
</dbReference>
<dbReference type="Pfam" id="PF07152">
    <property type="entry name" value="YaeQ"/>
    <property type="match status" value="1"/>
</dbReference>
<organism evidence="1 2">
    <name type="scientific">Plesiomonas shigelloides</name>
    <name type="common">Aeromonas shigelloides</name>
    <dbReference type="NCBI Taxonomy" id="703"/>
    <lineage>
        <taxon>Bacteria</taxon>
        <taxon>Pseudomonadati</taxon>
        <taxon>Pseudomonadota</taxon>
        <taxon>Gammaproteobacteria</taxon>
        <taxon>Enterobacterales</taxon>
        <taxon>Enterobacteriaceae</taxon>
        <taxon>Plesiomonas</taxon>
    </lineage>
</organism>
<evidence type="ECO:0000313" key="2">
    <source>
        <dbReference type="Proteomes" id="UP000664658"/>
    </source>
</evidence>
<accession>A0A1A9AYD4</accession>
<dbReference type="AlphaFoldDB" id="A0A1A9AYD4"/>
<protein>
    <submittedName>
        <fullName evidence="1">YaeQ family protein</fullName>
    </submittedName>
</protein>
<dbReference type="SMART" id="SM01322">
    <property type="entry name" value="YaeQ"/>
    <property type="match status" value="1"/>
</dbReference>
<dbReference type="PANTHER" id="PTHR38784">
    <property type="entry name" value="SUCROSE PHOSPHORYLASE"/>
    <property type="match status" value="1"/>
</dbReference>
<reference evidence="1" key="1">
    <citation type="submission" date="2021-03" db="EMBL/GenBank/DDBJ databases">
        <title>Plesiomonas shigelloides zfcc0051, isolated from zebrafish feces.</title>
        <authorList>
            <person name="Vanderhoek Z."/>
            <person name="Gaulke C."/>
        </authorList>
    </citation>
    <scope>NUCLEOTIDE SEQUENCE</scope>
    <source>
        <strain evidence="1">Zfcc0051</strain>
    </source>
</reference>
<dbReference type="EMBL" id="JAFNAA010000004">
    <property type="protein sequence ID" value="MBO1107627.1"/>
    <property type="molecule type" value="Genomic_DNA"/>
</dbReference>
<dbReference type="CDD" id="cd22368">
    <property type="entry name" value="YaeQ-like"/>
    <property type="match status" value="1"/>
</dbReference>
<dbReference type="Gene3D" id="3.10.640.10">
    <property type="entry name" value="Restriction endonuclease-like alpha-beta roll domain"/>
    <property type="match status" value="1"/>
</dbReference>